<dbReference type="PANTHER" id="PTHR30386">
    <property type="entry name" value="MEMBRANE FUSION SUBUNIT OF EMRAB-TOLC MULTIDRUG EFFLUX PUMP"/>
    <property type="match status" value="1"/>
</dbReference>
<dbReference type="PRINTS" id="PR01490">
    <property type="entry name" value="RTXTOXIND"/>
</dbReference>
<comment type="caution">
    <text evidence="5">The sequence shown here is derived from an EMBL/GenBank/DDBJ whole genome shotgun (WGS) entry which is preliminary data.</text>
</comment>
<evidence type="ECO:0000313" key="5">
    <source>
        <dbReference type="EMBL" id="KAI9549779.1"/>
    </source>
</evidence>
<dbReference type="Proteomes" id="UP000820818">
    <property type="component" value="Unassembled WGS sequence"/>
</dbReference>
<name>A0AAD5PM84_9CRUS</name>
<protein>
    <submittedName>
        <fullName evidence="5">Type I secretion system membrane fusion protein PrsE-like</fullName>
    </submittedName>
</protein>
<accession>A0AAD5PM84</accession>
<evidence type="ECO:0000256" key="4">
    <source>
        <dbReference type="ARBA" id="ARBA00023136"/>
    </source>
</evidence>
<keyword evidence="6" id="KW-1185">Reference proteome</keyword>
<evidence type="ECO:0000256" key="3">
    <source>
        <dbReference type="ARBA" id="ARBA00022989"/>
    </source>
</evidence>
<keyword evidence="4" id="KW-0472">Membrane</keyword>
<keyword evidence="2" id="KW-0812">Transmembrane</keyword>
<dbReference type="PANTHER" id="PTHR30386:SF26">
    <property type="entry name" value="TRANSPORT PROTEIN COMB"/>
    <property type="match status" value="1"/>
</dbReference>
<evidence type="ECO:0000256" key="2">
    <source>
        <dbReference type="ARBA" id="ARBA00022692"/>
    </source>
</evidence>
<dbReference type="InterPro" id="IPR050739">
    <property type="entry name" value="MFP"/>
</dbReference>
<evidence type="ECO:0000313" key="6">
    <source>
        <dbReference type="Proteomes" id="UP000820818"/>
    </source>
</evidence>
<organism evidence="5 6">
    <name type="scientific">Daphnia sinensis</name>
    <dbReference type="NCBI Taxonomy" id="1820382"/>
    <lineage>
        <taxon>Eukaryota</taxon>
        <taxon>Metazoa</taxon>
        <taxon>Ecdysozoa</taxon>
        <taxon>Arthropoda</taxon>
        <taxon>Crustacea</taxon>
        <taxon>Branchiopoda</taxon>
        <taxon>Diplostraca</taxon>
        <taxon>Cladocera</taxon>
        <taxon>Anomopoda</taxon>
        <taxon>Daphniidae</taxon>
        <taxon>Daphnia</taxon>
        <taxon>Daphnia similis group</taxon>
    </lineage>
</organism>
<dbReference type="EMBL" id="WJBH02000271">
    <property type="protein sequence ID" value="KAI9549779.1"/>
    <property type="molecule type" value="Genomic_DNA"/>
</dbReference>
<gene>
    <name evidence="5" type="ORF">GHT06_007454</name>
</gene>
<comment type="subcellular location">
    <subcellularLocation>
        <location evidence="1">Membrane</location>
        <topology evidence="1">Single-pass membrane protein</topology>
    </subcellularLocation>
</comment>
<reference evidence="5" key="1">
    <citation type="submission" date="2022-05" db="EMBL/GenBank/DDBJ databases">
        <title>A multi-omics perspective on studying reproductive biology in Daphnia sinensis.</title>
        <authorList>
            <person name="Jia J."/>
        </authorList>
    </citation>
    <scope>NUCLEOTIDE SEQUENCE</scope>
    <source>
        <strain evidence="5">WSL</strain>
    </source>
</reference>
<keyword evidence="3" id="KW-1133">Transmembrane helix</keyword>
<proteinExistence type="predicted"/>
<evidence type="ECO:0000256" key="1">
    <source>
        <dbReference type="ARBA" id="ARBA00004167"/>
    </source>
</evidence>
<sequence>MDRPVGTSGAFASRSLRHSLAVSCACPRMNPWSCGARTQAYHARKRALNEQMAAMHQSLEQLSKELSLTSPLVEQGVMSEVELLRLRRQYADMQSHMAERRNRYLTDASNEWVRIESELAQTRENTLAREDAFKKTVIRSPMEGIVKNVQQTTLGAVIQSGQSILEIVPVKDDMLVEAYVKPSEVAFLKVNQAAVVKLTAYDFNKYGGLEPFWTTSALTPCAMKTNPQSLAVRRSTWKRATTASWFASLTSAWTAMACA</sequence>
<dbReference type="AlphaFoldDB" id="A0AAD5PM84"/>
<dbReference type="GO" id="GO:0016020">
    <property type="term" value="C:membrane"/>
    <property type="evidence" value="ECO:0007669"/>
    <property type="project" value="UniProtKB-SubCell"/>
</dbReference>